<name>A0A941E8N5_9ACTN</name>
<evidence type="ECO:0000313" key="1">
    <source>
        <dbReference type="EMBL" id="MBR7826577.1"/>
    </source>
</evidence>
<dbReference type="RefSeq" id="WP_212517726.1">
    <property type="nucleotide sequence ID" value="NZ_JAGSOH010000019.1"/>
</dbReference>
<dbReference type="AlphaFoldDB" id="A0A941E8N5"/>
<dbReference type="Proteomes" id="UP000676325">
    <property type="component" value="Unassembled WGS sequence"/>
</dbReference>
<organism evidence="1 2">
    <name type="scientific">Actinospica acidithermotolerans</name>
    <dbReference type="NCBI Taxonomy" id="2828514"/>
    <lineage>
        <taxon>Bacteria</taxon>
        <taxon>Bacillati</taxon>
        <taxon>Actinomycetota</taxon>
        <taxon>Actinomycetes</taxon>
        <taxon>Catenulisporales</taxon>
        <taxon>Actinospicaceae</taxon>
        <taxon>Actinospica</taxon>
    </lineage>
</organism>
<comment type="caution">
    <text evidence="1">The sequence shown here is derived from an EMBL/GenBank/DDBJ whole genome shotgun (WGS) entry which is preliminary data.</text>
</comment>
<protein>
    <recommendedName>
        <fullName evidence="3">Nitroreductase family deazaflavin-dependent oxidoreductase</fullName>
    </recommendedName>
</protein>
<gene>
    <name evidence="1" type="ORF">KDK95_09700</name>
</gene>
<keyword evidence="2" id="KW-1185">Reference proteome</keyword>
<dbReference type="Gene3D" id="2.30.110.10">
    <property type="entry name" value="Electron Transport, Fmn-binding Protein, Chain A"/>
    <property type="match status" value="1"/>
</dbReference>
<sequence>MTRTAGRSGDLLKRLRKGYLRTLNNTLNRATSRLALAGRGPFSVVVHRGRKSGREYRTPLLLASVPEGFVAELTYGPNVDWLRNVEAAGGCTLIHGGATLRVTGVGPCDAERGRAAFPFAARLVLTVLRKKHYRILRVAPPAMGPDDQA</sequence>
<dbReference type="EMBL" id="JAGSOH010000019">
    <property type="protein sequence ID" value="MBR7826577.1"/>
    <property type="molecule type" value="Genomic_DNA"/>
</dbReference>
<dbReference type="InterPro" id="IPR012349">
    <property type="entry name" value="Split_barrel_FMN-bd"/>
</dbReference>
<accession>A0A941E8N5</accession>
<evidence type="ECO:0008006" key="3">
    <source>
        <dbReference type="Google" id="ProtNLM"/>
    </source>
</evidence>
<evidence type="ECO:0000313" key="2">
    <source>
        <dbReference type="Proteomes" id="UP000676325"/>
    </source>
</evidence>
<proteinExistence type="predicted"/>
<reference evidence="1" key="1">
    <citation type="submission" date="2021-04" db="EMBL/GenBank/DDBJ databases">
        <title>Genome based classification of Actinospica acidithermotolerans sp. nov., an actinobacterium isolated from an Indonesian hot spring.</title>
        <authorList>
            <person name="Kusuma A.B."/>
            <person name="Putra K.E."/>
            <person name="Nafisah S."/>
            <person name="Loh J."/>
            <person name="Nouioui I."/>
            <person name="Goodfellow M."/>
        </authorList>
    </citation>
    <scope>NUCLEOTIDE SEQUENCE</scope>
    <source>
        <strain evidence="1">MGRD01-02</strain>
    </source>
</reference>